<dbReference type="EMBL" id="RBZU01000010">
    <property type="protein sequence ID" value="RKP49594.1"/>
    <property type="molecule type" value="Genomic_DNA"/>
</dbReference>
<dbReference type="InterPro" id="IPR010985">
    <property type="entry name" value="Ribbon_hlx_hlx"/>
</dbReference>
<name>A0A494XND6_9BURK</name>
<dbReference type="OrthoDB" id="2389872at2"/>
<reference evidence="2 3" key="1">
    <citation type="submission" date="2018-10" db="EMBL/GenBank/DDBJ databases">
        <title>Robbsia sp. DHC34, isolated from soil.</title>
        <authorList>
            <person name="Gao Z.-H."/>
            <person name="Qiu L.-H."/>
        </authorList>
    </citation>
    <scope>NUCLEOTIDE SEQUENCE [LARGE SCALE GENOMIC DNA]</scope>
    <source>
        <strain evidence="2 3">DHC34</strain>
    </source>
</reference>
<accession>A0A494XND6</accession>
<dbReference type="SUPFAM" id="SSF47598">
    <property type="entry name" value="Ribbon-helix-helix"/>
    <property type="match status" value="1"/>
</dbReference>
<dbReference type="GO" id="GO:0003677">
    <property type="term" value="F:DNA binding"/>
    <property type="evidence" value="ECO:0007669"/>
    <property type="project" value="UniProtKB-KW"/>
</dbReference>
<comment type="caution">
    <text evidence="2">The sequence shown here is derived from an EMBL/GenBank/DDBJ whole genome shotgun (WGS) entry which is preliminary data.</text>
</comment>
<dbReference type="InterPro" id="IPR013321">
    <property type="entry name" value="Arc_rbn_hlx_hlx"/>
</dbReference>
<evidence type="ECO:0000259" key="1">
    <source>
        <dbReference type="Pfam" id="PF22513"/>
    </source>
</evidence>
<dbReference type="InterPro" id="IPR053853">
    <property type="entry name" value="FitA-like_RHH"/>
</dbReference>
<evidence type="ECO:0000313" key="2">
    <source>
        <dbReference type="EMBL" id="RKP49594.1"/>
    </source>
</evidence>
<keyword evidence="3" id="KW-1185">Reference proteome</keyword>
<organism evidence="2 3">
    <name type="scientific">Pararobbsia silviterrae</name>
    <dbReference type="NCBI Taxonomy" id="1792498"/>
    <lineage>
        <taxon>Bacteria</taxon>
        <taxon>Pseudomonadati</taxon>
        <taxon>Pseudomonadota</taxon>
        <taxon>Betaproteobacteria</taxon>
        <taxon>Burkholderiales</taxon>
        <taxon>Burkholderiaceae</taxon>
        <taxon>Pararobbsia</taxon>
    </lineage>
</organism>
<dbReference type="Pfam" id="PF22513">
    <property type="entry name" value="FitA-like_RHH"/>
    <property type="match status" value="1"/>
</dbReference>
<sequence>MATLIVRNVDEHVVQALRELAASHGRSAESEHREILSSALLQPRRKTFVEALMDIPDVGEDSDFERIPSDEAPRVFD</sequence>
<dbReference type="RefSeq" id="WP_121088642.1">
    <property type="nucleotide sequence ID" value="NZ_RBZU01000010.1"/>
</dbReference>
<keyword evidence="2" id="KW-0238">DNA-binding</keyword>
<proteinExistence type="predicted"/>
<feature type="domain" description="Antitoxin FitA-like ribbon-helix-helix" evidence="1">
    <location>
        <begin position="2"/>
        <end position="40"/>
    </location>
</feature>
<gene>
    <name evidence="2" type="ORF">D7S86_20055</name>
</gene>
<dbReference type="Gene3D" id="1.10.1220.10">
    <property type="entry name" value="Met repressor-like"/>
    <property type="match status" value="1"/>
</dbReference>
<protein>
    <submittedName>
        <fullName evidence="2">DNA-binding protein</fullName>
    </submittedName>
</protein>
<dbReference type="AlphaFoldDB" id="A0A494XND6"/>
<dbReference type="GO" id="GO:0006355">
    <property type="term" value="P:regulation of DNA-templated transcription"/>
    <property type="evidence" value="ECO:0007669"/>
    <property type="project" value="InterPro"/>
</dbReference>
<dbReference type="Proteomes" id="UP000270342">
    <property type="component" value="Unassembled WGS sequence"/>
</dbReference>
<evidence type="ECO:0000313" key="3">
    <source>
        <dbReference type="Proteomes" id="UP000270342"/>
    </source>
</evidence>